<evidence type="ECO:0000313" key="4">
    <source>
        <dbReference type="Proteomes" id="UP000606974"/>
    </source>
</evidence>
<dbReference type="GO" id="GO:0005524">
    <property type="term" value="F:ATP binding"/>
    <property type="evidence" value="ECO:0007669"/>
    <property type="project" value="InterPro"/>
</dbReference>
<feature type="region of interest" description="Disordered" evidence="1">
    <location>
        <begin position="1"/>
        <end position="96"/>
    </location>
</feature>
<gene>
    <name evidence="3" type="ORF">GJ744_010570</name>
</gene>
<reference evidence="3" key="1">
    <citation type="submission" date="2020-02" db="EMBL/GenBank/DDBJ databases">
        <authorList>
            <person name="Palmer J.M."/>
        </authorList>
    </citation>
    <scope>NUCLEOTIDE SEQUENCE</scope>
    <source>
        <strain evidence="3">EPUS1.4</strain>
        <tissue evidence="3">Thallus</tissue>
    </source>
</reference>
<sequence length="774" mass="86304">MTSGNEDKDKEFQGPGRRLGTNGDIKVQPKDDTNVSKDEAIKIAEEEKSKEDAEEGSEGVIIDVNDISDSEIPTHNPFGSPPPPPHHAGKPIKKKRVTGLKSEAKTLYEGPRKCNCCVNWVEQAPADAHAAMRSSAEHGDYALLIRRAAHGEDRAWKIQSMMIYSPYIMRMLRTALKDYPGVALALDQLAIEAPFQPLLHCWSLIDEALKEEEDLKARNHYNLFRQVIEPELKPHLKARDECEEHAVIPFASIWTIFKPGELVWWEADGQGVIGRMVEANFNKTLAGQELFQLACEQVEWNGEKFGIQRANKKIDFFEGTRPVIGLPVMPLRFQPKAGEIRNKYLARGRKFEALQGHHFRAYDGPALGYVDGAFGLPRTTTKMFKDRVVIDATSYYNFQSMALPILAPLDPVKPVAPNPYDPSPPHNNNHPGAIFLGAGSVLPPPPPPYPSYTCCIGTGGNRVQYPPNNGLCADQESVEIKPLTEEQLILCVPWVKGFVLKEKKWYQLAVDSVQDITWNDSFSNLVLPHQEKDLLLAFAQSKINASANESTVNVFDDFVDGKGRGVIILLSGSPGVGKTLTAESIAEKMKVPLYTLSAGEIGIMPATVEAEIKSALEKCAKWNAILLLDEADVFLEKRELNSLKRNELVSIFLRLLEYYEGMMFLTTNRVSTIDPAFESRIDVSINYPDLTPELRFQIWAKFLFRSEQISSGLDLSENDLRPLAQLNLNGRQIKSAIKTAQLLATSKGERLGITHLMAVMRLHRLAADETVVEG</sequence>
<organism evidence="3 4">
    <name type="scientific">Endocarpon pusillum</name>
    <dbReference type="NCBI Taxonomy" id="364733"/>
    <lineage>
        <taxon>Eukaryota</taxon>
        <taxon>Fungi</taxon>
        <taxon>Dikarya</taxon>
        <taxon>Ascomycota</taxon>
        <taxon>Pezizomycotina</taxon>
        <taxon>Eurotiomycetes</taxon>
        <taxon>Chaetothyriomycetidae</taxon>
        <taxon>Verrucariales</taxon>
        <taxon>Verrucariaceae</taxon>
        <taxon>Endocarpon</taxon>
    </lineage>
</organism>
<dbReference type="InterPro" id="IPR027417">
    <property type="entry name" value="P-loop_NTPase"/>
</dbReference>
<proteinExistence type="predicted"/>
<protein>
    <recommendedName>
        <fullName evidence="2">AAA+ ATPase domain-containing protein</fullName>
    </recommendedName>
</protein>
<dbReference type="InterPro" id="IPR003593">
    <property type="entry name" value="AAA+_ATPase"/>
</dbReference>
<dbReference type="OrthoDB" id="10042665at2759"/>
<dbReference type="GO" id="GO:0016887">
    <property type="term" value="F:ATP hydrolysis activity"/>
    <property type="evidence" value="ECO:0007669"/>
    <property type="project" value="InterPro"/>
</dbReference>
<dbReference type="Proteomes" id="UP000606974">
    <property type="component" value="Unassembled WGS sequence"/>
</dbReference>
<evidence type="ECO:0000313" key="3">
    <source>
        <dbReference type="EMBL" id="KAF7513174.1"/>
    </source>
</evidence>
<dbReference type="InterPro" id="IPR054289">
    <property type="entry name" value="DUF7025"/>
</dbReference>
<name>A0A8H7E7D3_9EURO</name>
<feature type="domain" description="AAA+ ATPase" evidence="2">
    <location>
        <begin position="564"/>
        <end position="691"/>
    </location>
</feature>
<dbReference type="EMBL" id="JAACFV010000007">
    <property type="protein sequence ID" value="KAF7513174.1"/>
    <property type="molecule type" value="Genomic_DNA"/>
</dbReference>
<feature type="compositionally biased region" description="Basic and acidic residues" evidence="1">
    <location>
        <begin position="27"/>
        <end position="51"/>
    </location>
</feature>
<evidence type="ECO:0000256" key="1">
    <source>
        <dbReference type="SAM" id="MobiDB-lite"/>
    </source>
</evidence>
<dbReference type="PANTHER" id="PTHR46411:SF3">
    <property type="entry name" value="AAA+ ATPASE DOMAIN-CONTAINING PROTEIN"/>
    <property type="match status" value="1"/>
</dbReference>
<dbReference type="PANTHER" id="PTHR46411">
    <property type="entry name" value="FAMILY ATPASE, PUTATIVE-RELATED"/>
    <property type="match status" value="1"/>
</dbReference>
<comment type="caution">
    <text evidence="3">The sequence shown here is derived from an EMBL/GenBank/DDBJ whole genome shotgun (WGS) entry which is preliminary data.</text>
</comment>
<dbReference type="InterPro" id="IPR003959">
    <property type="entry name" value="ATPase_AAA_core"/>
</dbReference>
<dbReference type="SMART" id="SM00382">
    <property type="entry name" value="AAA"/>
    <property type="match status" value="1"/>
</dbReference>
<dbReference type="Pfam" id="PF22942">
    <property type="entry name" value="DUF7025"/>
    <property type="match status" value="1"/>
</dbReference>
<evidence type="ECO:0000259" key="2">
    <source>
        <dbReference type="SMART" id="SM00382"/>
    </source>
</evidence>
<accession>A0A8H7E7D3</accession>
<feature type="compositionally biased region" description="Basic and acidic residues" evidence="1">
    <location>
        <begin position="1"/>
        <end position="12"/>
    </location>
</feature>
<dbReference type="Gene3D" id="3.40.50.300">
    <property type="entry name" value="P-loop containing nucleotide triphosphate hydrolases"/>
    <property type="match status" value="1"/>
</dbReference>
<dbReference type="Pfam" id="PF00004">
    <property type="entry name" value="AAA"/>
    <property type="match status" value="1"/>
</dbReference>
<feature type="compositionally biased region" description="Basic residues" evidence="1">
    <location>
        <begin position="87"/>
        <end position="96"/>
    </location>
</feature>
<dbReference type="SUPFAM" id="SSF52540">
    <property type="entry name" value="P-loop containing nucleoside triphosphate hydrolases"/>
    <property type="match status" value="1"/>
</dbReference>
<keyword evidence="4" id="KW-1185">Reference proteome</keyword>
<dbReference type="AlphaFoldDB" id="A0A8H7E7D3"/>
<dbReference type="CDD" id="cd19481">
    <property type="entry name" value="RecA-like_protease"/>
    <property type="match status" value="1"/>
</dbReference>